<dbReference type="Proteomes" id="UP001151760">
    <property type="component" value="Unassembled WGS sequence"/>
</dbReference>
<feature type="region of interest" description="Disordered" evidence="2">
    <location>
        <begin position="44"/>
        <end position="77"/>
    </location>
</feature>
<comment type="caution">
    <text evidence="3">The sequence shown here is derived from an EMBL/GenBank/DDBJ whole genome shotgun (WGS) entry which is preliminary data.</text>
</comment>
<dbReference type="EMBL" id="BQNB010018877">
    <property type="protein sequence ID" value="GJT79197.1"/>
    <property type="molecule type" value="Genomic_DNA"/>
</dbReference>
<feature type="coiled-coil region" evidence="1">
    <location>
        <begin position="199"/>
        <end position="271"/>
    </location>
</feature>
<reference evidence="3" key="1">
    <citation type="journal article" date="2022" name="Int. J. Mol. Sci.">
        <title>Draft Genome of Tanacetum Coccineum: Genomic Comparison of Closely Related Tanacetum-Family Plants.</title>
        <authorList>
            <person name="Yamashiro T."/>
            <person name="Shiraishi A."/>
            <person name="Nakayama K."/>
            <person name="Satake H."/>
        </authorList>
    </citation>
    <scope>NUCLEOTIDE SEQUENCE</scope>
</reference>
<name>A0ABQ5GW25_9ASTR</name>
<accession>A0ABQ5GW25</accession>
<feature type="compositionally biased region" description="Acidic residues" evidence="2">
    <location>
        <begin position="55"/>
        <end position="77"/>
    </location>
</feature>
<sequence>MLPKYKKKLIEEDISKMVEGDEEESYASEFVDFVFNDDDYFGTRLEPGSHKENPETVDDDDEEEKKDDKNDDNDNDDQYVMAVEGLKKRCLIIEALEEEATVVWQISKKKKPKGVGKYPRVLACYIGNLASGSDSLAPDFEEAHAAHNMIYGLHYPLLKDKLGFLTFDELVYVYDIHALQLAVVGNMLTNESRILSLGHSKLKNNLVSLNSKKSLLEHEMSKLEGQLAKALKNQDVEASQVRVAASYKESRKKLMEVVDGLQSRLKETERLGKRCQDLEHERDFFLEKSKEIFVLTSQLEAAKLEKSKFVKDFLPLADYHPEAEKIFDEAAKAFYKLEFPYISLLVENAGLSPEKLASLEAPLV</sequence>
<proteinExistence type="predicted"/>
<evidence type="ECO:0000256" key="2">
    <source>
        <dbReference type="SAM" id="MobiDB-lite"/>
    </source>
</evidence>
<organism evidence="3 4">
    <name type="scientific">Tanacetum coccineum</name>
    <dbReference type="NCBI Taxonomy" id="301880"/>
    <lineage>
        <taxon>Eukaryota</taxon>
        <taxon>Viridiplantae</taxon>
        <taxon>Streptophyta</taxon>
        <taxon>Embryophyta</taxon>
        <taxon>Tracheophyta</taxon>
        <taxon>Spermatophyta</taxon>
        <taxon>Magnoliopsida</taxon>
        <taxon>eudicotyledons</taxon>
        <taxon>Gunneridae</taxon>
        <taxon>Pentapetalae</taxon>
        <taxon>asterids</taxon>
        <taxon>campanulids</taxon>
        <taxon>Asterales</taxon>
        <taxon>Asteraceae</taxon>
        <taxon>Asteroideae</taxon>
        <taxon>Anthemideae</taxon>
        <taxon>Anthemidinae</taxon>
        <taxon>Tanacetum</taxon>
    </lineage>
</organism>
<protein>
    <submittedName>
        <fullName evidence="3">Uncharacterized protein</fullName>
    </submittedName>
</protein>
<evidence type="ECO:0000313" key="3">
    <source>
        <dbReference type="EMBL" id="GJT79197.1"/>
    </source>
</evidence>
<evidence type="ECO:0000256" key="1">
    <source>
        <dbReference type="SAM" id="Coils"/>
    </source>
</evidence>
<keyword evidence="1" id="KW-0175">Coiled coil</keyword>
<keyword evidence="4" id="KW-1185">Reference proteome</keyword>
<reference evidence="3" key="2">
    <citation type="submission" date="2022-01" db="EMBL/GenBank/DDBJ databases">
        <authorList>
            <person name="Yamashiro T."/>
            <person name="Shiraishi A."/>
            <person name="Satake H."/>
            <person name="Nakayama K."/>
        </authorList>
    </citation>
    <scope>NUCLEOTIDE SEQUENCE</scope>
</reference>
<evidence type="ECO:0000313" key="4">
    <source>
        <dbReference type="Proteomes" id="UP001151760"/>
    </source>
</evidence>
<gene>
    <name evidence="3" type="ORF">Tco_1053539</name>
</gene>